<dbReference type="EMBL" id="UINC01118505">
    <property type="protein sequence ID" value="SVC91677.1"/>
    <property type="molecule type" value="Genomic_DNA"/>
</dbReference>
<proteinExistence type="predicted"/>
<evidence type="ECO:0000313" key="1">
    <source>
        <dbReference type="EMBL" id="SVC91677.1"/>
    </source>
</evidence>
<accession>A0A382R390</accession>
<evidence type="ECO:0008006" key="2">
    <source>
        <dbReference type="Google" id="ProtNLM"/>
    </source>
</evidence>
<sequence>MSFATTQDGVKLYFEETGTGTPIIFVHEYAGDHRSWEPQVRFFSRCYRCIAYSARGYPPSDVPA</sequence>
<feature type="non-terminal residue" evidence="1">
    <location>
        <position position="64"/>
    </location>
</feature>
<gene>
    <name evidence="1" type="ORF">METZ01_LOCUS344531</name>
</gene>
<dbReference type="AlphaFoldDB" id="A0A382R390"/>
<protein>
    <recommendedName>
        <fullName evidence="2">AB hydrolase-1 domain-containing protein</fullName>
    </recommendedName>
</protein>
<reference evidence="1" key="1">
    <citation type="submission" date="2018-05" db="EMBL/GenBank/DDBJ databases">
        <authorList>
            <person name="Lanie J.A."/>
            <person name="Ng W.-L."/>
            <person name="Kazmierczak K.M."/>
            <person name="Andrzejewski T.M."/>
            <person name="Davidsen T.M."/>
            <person name="Wayne K.J."/>
            <person name="Tettelin H."/>
            <person name="Glass J.I."/>
            <person name="Rusch D."/>
            <person name="Podicherti R."/>
            <person name="Tsui H.-C.T."/>
            <person name="Winkler M.E."/>
        </authorList>
    </citation>
    <scope>NUCLEOTIDE SEQUENCE</scope>
</reference>
<organism evidence="1">
    <name type="scientific">marine metagenome</name>
    <dbReference type="NCBI Taxonomy" id="408172"/>
    <lineage>
        <taxon>unclassified sequences</taxon>
        <taxon>metagenomes</taxon>
        <taxon>ecological metagenomes</taxon>
    </lineage>
</organism>
<dbReference type="Gene3D" id="3.40.50.1820">
    <property type="entry name" value="alpha/beta hydrolase"/>
    <property type="match status" value="1"/>
</dbReference>
<dbReference type="InterPro" id="IPR029058">
    <property type="entry name" value="AB_hydrolase_fold"/>
</dbReference>
<name>A0A382R390_9ZZZZ</name>
<dbReference type="SUPFAM" id="SSF53474">
    <property type="entry name" value="alpha/beta-Hydrolases"/>
    <property type="match status" value="1"/>
</dbReference>